<accession>A0AA42Q4H2</accession>
<evidence type="ECO:0000313" key="1">
    <source>
        <dbReference type="EMBL" id="MDH1335601.1"/>
    </source>
</evidence>
<dbReference type="RefSeq" id="WP_160162804.1">
    <property type="nucleotide sequence ID" value="NZ_ADVQ01000031.1"/>
</dbReference>
<comment type="caution">
    <text evidence="1">The sequence shown here is derived from an EMBL/GenBank/DDBJ whole genome shotgun (WGS) entry which is preliminary data.</text>
</comment>
<protein>
    <submittedName>
        <fullName evidence="1">Uncharacterized protein</fullName>
    </submittedName>
</protein>
<dbReference type="Proteomes" id="UP001161065">
    <property type="component" value="Unassembled WGS sequence"/>
</dbReference>
<name>A0AA42Q4H2_9BURK</name>
<dbReference type="AlphaFoldDB" id="A0AA42Q4H2"/>
<reference evidence="1" key="1">
    <citation type="submission" date="2022-09" db="EMBL/GenBank/DDBJ databases">
        <title>Intensive care unit water sources are persistently colonized with multi-drug resistant bacteria and are the site of extensive horizontal gene transfer of antibiotic resistance genes.</title>
        <authorList>
            <person name="Diorio-Toth L."/>
        </authorList>
    </citation>
    <scope>NUCLEOTIDE SEQUENCE</scope>
    <source>
        <strain evidence="1">GD03832</strain>
    </source>
</reference>
<organism evidence="1 2">
    <name type="scientific">Comamonas thiooxydans</name>
    <dbReference type="NCBI Taxonomy" id="363952"/>
    <lineage>
        <taxon>Bacteria</taxon>
        <taxon>Pseudomonadati</taxon>
        <taxon>Pseudomonadota</taxon>
        <taxon>Betaproteobacteria</taxon>
        <taxon>Burkholderiales</taxon>
        <taxon>Comamonadaceae</taxon>
        <taxon>Comamonas</taxon>
    </lineage>
</organism>
<sequence>MARVADRRRNGFNQGHETTWIAIASWNGLPARIANATDRNKALVSALPAEWTIHLSRLQPSLVNAALTVLPGIATDLEAMGASAPIAHWRAILLRWMRAECRLCNN</sequence>
<proteinExistence type="predicted"/>
<dbReference type="EMBL" id="JAOCEK010000013">
    <property type="protein sequence ID" value="MDH1335601.1"/>
    <property type="molecule type" value="Genomic_DNA"/>
</dbReference>
<gene>
    <name evidence="1" type="ORF">N5D63_15770</name>
</gene>
<evidence type="ECO:0000313" key="2">
    <source>
        <dbReference type="Proteomes" id="UP001161065"/>
    </source>
</evidence>